<sequence length="68" mass="7634">MSKTSFKGLGEDDEEEDSEYNEAFPDPMGDSEGTGEPTLDKYNKPFSHQSNPFLLAIMQQMTQIMANI</sequence>
<evidence type="ECO:0000256" key="1">
    <source>
        <dbReference type="SAM" id="MobiDB-lite"/>
    </source>
</evidence>
<evidence type="ECO:0000313" key="3">
    <source>
        <dbReference type="Proteomes" id="UP000765509"/>
    </source>
</evidence>
<reference evidence="2" key="1">
    <citation type="submission" date="2021-03" db="EMBL/GenBank/DDBJ databases">
        <title>Draft genome sequence of rust myrtle Austropuccinia psidii MF-1, a brazilian biotype.</title>
        <authorList>
            <person name="Quecine M.C."/>
            <person name="Pachon D.M.R."/>
            <person name="Bonatelli M.L."/>
            <person name="Correr F.H."/>
            <person name="Franceschini L.M."/>
            <person name="Leite T.F."/>
            <person name="Margarido G.R.A."/>
            <person name="Almeida C.A."/>
            <person name="Ferrarezi J.A."/>
            <person name="Labate C.A."/>
        </authorList>
    </citation>
    <scope>NUCLEOTIDE SEQUENCE</scope>
    <source>
        <strain evidence="2">MF-1</strain>
    </source>
</reference>
<dbReference type="AlphaFoldDB" id="A0A9Q3ITE5"/>
<feature type="compositionally biased region" description="Acidic residues" evidence="1">
    <location>
        <begin position="11"/>
        <end position="20"/>
    </location>
</feature>
<proteinExistence type="predicted"/>
<keyword evidence="3" id="KW-1185">Reference proteome</keyword>
<feature type="region of interest" description="Disordered" evidence="1">
    <location>
        <begin position="1"/>
        <end position="46"/>
    </location>
</feature>
<name>A0A9Q3ITE5_9BASI</name>
<organism evidence="2 3">
    <name type="scientific">Austropuccinia psidii MF-1</name>
    <dbReference type="NCBI Taxonomy" id="1389203"/>
    <lineage>
        <taxon>Eukaryota</taxon>
        <taxon>Fungi</taxon>
        <taxon>Dikarya</taxon>
        <taxon>Basidiomycota</taxon>
        <taxon>Pucciniomycotina</taxon>
        <taxon>Pucciniomycetes</taxon>
        <taxon>Pucciniales</taxon>
        <taxon>Sphaerophragmiaceae</taxon>
        <taxon>Austropuccinia</taxon>
    </lineage>
</organism>
<accession>A0A9Q3ITE5</accession>
<protein>
    <submittedName>
        <fullName evidence="2">Uncharacterized protein</fullName>
    </submittedName>
</protein>
<gene>
    <name evidence="2" type="ORF">O181_089510</name>
</gene>
<comment type="caution">
    <text evidence="2">The sequence shown here is derived from an EMBL/GenBank/DDBJ whole genome shotgun (WGS) entry which is preliminary data.</text>
</comment>
<dbReference type="EMBL" id="AVOT02055189">
    <property type="protein sequence ID" value="MBW0549795.1"/>
    <property type="molecule type" value="Genomic_DNA"/>
</dbReference>
<dbReference type="Proteomes" id="UP000765509">
    <property type="component" value="Unassembled WGS sequence"/>
</dbReference>
<evidence type="ECO:0000313" key="2">
    <source>
        <dbReference type="EMBL" id="MBW0549795.1"/>
    </source>
</evidence>